<evidence type="ECO:0000313" key="2">
    <source>
        <dbReference type="Proteomes" id="UP000515204"/>
    </source>
</evidence>
<keyword evidence="1" id="KW-1133">Transmembrane helix</keyword>
<evidence type="ECO:0000313" key="4">
    <source>
        <dbReference type="RefSeq" id="XP_014467164.1"/>
    </source>
</evidence>
<sequence>MVSFKSNPMDATWVKTNPTGETIEGCESVKQGAEMQQNVDEKADLFDVTSVKINPTGETIEEPAEQGAGKLQNAGKKTVAATPWQVATFICAVVCVAAFILVNAAWLYSTYFPPRCITAPTSISSSGSSGTSEYEDRL</sequence>
<name>A0A6P3WMW5_DINQU</name>
<keyword evidence="2" id="KW-1185">Reference proteome</keyword>
<dbReference type="RefSeq" id="XP_014467165.1">
    <property type="nucleotide sequence ID" value="XM_014611679.1"/>
</dbReference>
<dbReference type="RefSeq" id="XP_014467162.1">
    <property type="nucleotide sequence ID" value="XM_014611676.1"/>
</dbReference>
<evidence type="ECO:0000313" key="3">
    <source>
        <dbReference type="RefSeq" id="XP_014467162.1"/>
    </source>
</evidence>
<keyword evidence="1" id="KW-0472">Membrane</keyword>
<reference evidence="3 4" key="1">
    <citation type="submission" date="2025-04" db="UniProtKB">
        <authorList>
            <consortium name="RefSeq"/>
        </authorList>
    </citation>
    <scope>IDENTIFICATION</scope>
</reference>
<dbReference type="Proteomes" id="UP000515204">
    <property type="component" value="Unplaced"/>
</dbReference>
<organism evidence="2 3">
    <name type="scientific">Dinoponera quadriceps</name>
    <name type="common">South American ant</name>
    <dbReference type="NCBI Taxonomy" id="609295"/>
    <lineage>
        <taxon>Eukaryota</taxon>
        <taxon>Metazoa</taxon>
        <taxon>Ecdysozoa</taxon>
        <taxon>Arthropoda</taxon>
        <taxon>Hexapoda</taxon>
        <taxon>Insecta</taxon>
        <taxon>Pterygota</taxon>
        <taxon>Neoptera</taxon>
        <taxon>Endopterygota</taxon>
        <taxon>Hymenoptera</taxon>
        <taxon>Apocrita</taxon>
        <taxon>Aculeata</taxon>
        <taxon>Formicoidea</taxon>
        <taxon>Formicidae</taxon>
        <taxon>Ponerinae</taxon>
        <taxon>Ponerini</taxon>
        <taxon>Dinoponera</taxon>
    </lineage>
</organism>
<dbReference type="OrthoDB" id="10001926at2759"/>
<evidence type="ECO:0000256" key="1">
    <source>
        <dbReference type="SAM" id="Phobius"/>
    </source>
</evidence>
<proteinExistence type="predicted"/>
<protein>
    <submittedName>
        <fullName evidence="3 4">Uncharacterized protein LOC106740540 isoform X2</fullName>
    </submittedName>
</protein>
<feature type="transmembrane region" description="Helical" evidence="1">
    <location>
        <begin position="86"/>
        <end position="108"/>
    </location>
</feature>
<dbReference type="GeneID" id="106740540"/>
<accession>A0A6P3WMW5</accession>
<dbReference type="RefSeq" id="XP_014467164.1">
    <property type="nucleotide sequence ID" value="XM_014611678.1"/>
</dbReference>
<gene>
    <name evidence="3 4 5" type="primary">LOC106740540</name>
</gene>
<dbReference type="AlphaFoldDB" id="A0A6P3WMW5"/>
<keyword evidence="1" id="KW-0812">Transmembrane</keyword>
<evidence type="ECO:0000313" key="5">
    <source>
        <dbReference type="RefSeq" id="XP_014467165.1"/>
    </source>
</evidence>